<evidence type="ECO:0008006" key="3">
    <source>
        <dbReference type="Google" id="ProtNLM"/>
    </source>
</evidence>
<keyword evidence="2" id="KW-1185">Reference proteome</keyword>
<proteinExistence type="predicted"/>
<evidence type="ECO:0000313" key="1">
    <source>
        <dbReference type="EMBL" id="NNU17562.1"/>
    </source>
</evidence>
<name>A0A7Y3RQM0_9PROT</name>
<accession>A0A7Y3RQM0</accession>
<dbReference type="RefSeq" id="WP_173201109.1">
    <property type="nucleotide sequence ID" value="NZ_JABFCX010000003.1"/>
</dbReference>
<comment type="caution">
    <text evidence="1">The sequence shown here is derived from an EMBL/GenBank/DDBJ whole genome shotgun (WGS) entry which is preliminary data.</text>
</comment>
<protein>
    <recommendedName>
        <fullName evidence="3">Carboxymuconolactone decarboxylase-like domain-containing protein</fullName>
    </recommendedName>
</protein>
<organism evidence="1 2">
    <name type="scientific">Parvularcula mediterranea</name>
    <dbReference type="NCBI Taxonomy" id="2732508"/>
    <lineage>
        <taxon>Bacteria</taxon>
        <taxon>Pseudomonadati</taxon>
        <taxon>Pseudomonadota</taxon>
        <taxon>Alphaproteobacteria</taxon>
        <taxon>Parvularculales</taxon>
        <taxon>Parvularculaceae</taxon>
        <taxon>Parvularcula</taxon>
    </lineage>
</organism>
<gene>
    <name evidence="1" type="ORF">HK107_14620</name>
</gene>
<dbReference type="AlphaFoldDB" id="A0A7Y3RQM0"/>
<dbReference type="SUPFAM" id="SSF69118">
    <property type="entry name" value="AhpD-like"/>
    <property type="match status" value="1"/>
</dbReference>
<evidence type="ECO:0000313" key="2">
    <source>
        <dbReference type="Proteomes" id="UP000536835"/>
    </source>
</evidence>
<reference evidence="1 2" key="1">
    <citation type="submission" date="2020-05" db="EMBL/GenBank/DDBJ databases">
        <title>Parvularcula mediterraneae sp. nov., isolated from polypropylene straw from shallow seawater of the seashore of Laganas in Zakynthos island, Greece.</title>
        <authorList>
            <person name="Szabo I."/>
            <person name="Al-Omari J."/>
            <person name="Rado J."/>
            <person name="Szerdahelyi G.S."/>
        </authorList>
    </citation>
    <scope>NUCLEOTIDE SEQUENCE [LARGE SCALE GENOMIC DNA]</scope>
    <source>
        <strain evidence="1 2">ZS-1/3</strain>
    </source>
</reference>
<dbReference type="Proteomes" id="UP000536835">
    <property type="component" value="Unassembled WGS sequence"/>
</dbReference>
<sequence length="163" mass="17852">MSLDDARLKNLSRLNGPLDVSSTLKELEAEMSSGARFPFGPLGEFTLALRSYAKETMTAKDRALFRLMTTLGSGCEGCVADALVNAIGRGASRLEIKRALTRGVMMAERPAMIFAGEALAHFDMIKRTDAETAYKEEMQEQAPLKKGNLLEYRRIHRVPGAAA</sequence>
<dbReference type="EMBL" id="JABFCX010000003">
    <property type="protein sequence ID" value="NNU17562.1"/>
    <property type="molecule type" value="Genomic_DNA"/>
</dbReference>
<dbReference type="Gene3D" id="1.20.1290.10">
    <property type="entry name" value="AhpD-like"/>
    <property type="match status" value="1"/>
</dbReference>
<dbReference type="InterPro" id="IPR029032">
    <property type="entry name" value="AhpD-like"/>
</dbReference>